<evidence type="ECO:0000256" key="1">
    <source>
        <dbReference type="SAM" id="MobiDB-lite"/>
    </source>
</evidence>
<protein>
    <submittedName>
        <fullName evidence="2">Uncharacterized protein</fullName>
    </submittedName>
</protein>
<evidence type="ECO:0000313" key="2">
    <source>
        <dbReference type="EMBL" id="KAF5198280.1"/>
    </source>
</evidence>
<reference evidence="2 3" key="1">
    <citation type="submission" date="2020-06" db="EMBL/GenBank/DDBJ databases">
        <title>Transcriptomic and genomic resources for Thalictrum thalictroides and T. hernandezii: Facilitating candidate gene discovery in an emerging model plant lineage.</title>
        <authorList>
            <person name="Arias T."/>
            <person name="Riano-Pachon D.M."/>
            <person name="Di Stilio V.S."/>
        </authorList>
    </citation>
    <scope>NUCLEOTIDE SEQUENCE [LARGE SCALE GENOMIC DNA]</scope>
    <source>
        <strain evidence="3">cv. WT478/WT964</strain>
        <tissue evidence="2">Leaves</tissue>
    </source>
</reference>
<gene>
    <name evidence="2" type="ORF">FRX31_012133</name>
</gene>
<evidence type="ECO:0000313" key="3">
    <source>
        <dbReference type="Proteomes" id="UP000554482"/>
    </source>
</evidence>
<dbReference type="EMBL" id="JABWDY010013436">
    <property type="protein sequence ID" value="KAF5198280.1"/>
    <property type="molecule type" value="Genomic_DNA"/>
</dbReference>
<proteinExistence type="predicted"/>
<dbReference type="AlphaFoldDB" id="A0A7J6WNV9"/>
<name>A0A7J6WNV9_THATH</name>
<keyword evidence="3" id="KW-1185">Reference proteome</keyword>
<feature type="non-terminal residue" evidence="2">
    <location>
        <position position="1"/>
    </location>
</feature>
<comment type="caution">
    <text evidence="2">The sequence shown here is derived from an EMBL/GenBank/DDBJ whole genome shotgun (WGS) entry which is preliminary data.</text>
</comment>
<sequence length="70" mass="7824">MKRTQNVAEAVVKTRSSLSSWSAFQPMPHAVREKVEEPILPLDALPRGTFGRPATRHEWSIGKVSPATRQ</sequence>
<organism evidence="2 3">
    <name type="scientific">Thalictrum thalictroides</name>
    <name type="common">Rue-anemone</name>
    <name type="synonym">Anemone thalictroides</name>
    <dbReference type="NCBI Taxonomy" id="46969"/>
    <lineage>
        <taxon>Eukaryota</taxon>
        <taxon>Viridiplantae</taxon>
        <taxon>Streptophyta</taxon>
        <taxon>Embryophyta</taxon>
        <taxon>Tracheophyta</taxon>
        <taxon>Spermatophyta</taxon>
        <taxon>Magnoliopsida</taxon>
        <taxon>Ranunculales</taxon>
        <taxon>Ranunculaceae</taxon>
        <taxon>Thalictroideae</taxon>
        <taxon>Thalictrum</taxon>
    </lineage>
</organism>
<dbReference type="Proteomes" id="UP000554482">
    <property type="component" value="Unassembled WGS sequence"/>
</dbReference>
<accession>A0A7J6WNV9</accession>
<feature type="region of interest" description="Disordered" evidence="1">
    <location>
        <begin position="45"/>
        <end position="70"/>
    </location>
</feature>